<dbReference type="PANTHER" id="PTHR43900">
    <property type="entry name" value="GLUTATHIONE S-TRANSFERASE RHO"/>
    <property type="match status" value="1"/>
</dbReference>
<dbReference type="PROSITE" id="PS50404">
    <property type="entry name" value="GST_NTER"/>
    <property type="match status" value="1"/>
</dbReference>
<dbReference type="SUPFAM" id="SSF52833">
    <property type="entry name" value="Thioredoxin-like"/>
    <property type="match status" value="1"/>
</dbReference>
<dbReference type="InterPro" id="IPR036282">
    <property type="entry name" value="Glutathione-S-Trfase_C_sf"/>
</dbReference>
<sequence>MTIKITGHWVSACTQQVLLVLYEKDVEFELKNIDWSTVEHKSEPHLKNQPFGQIPFIDDDGFILFECRAIGRYIATKYADQGPKLLPDPSDLKAVALFEQAASIEQSNFDSYAGAIAHEKYYNPMQGFPTNEAAYQRNLDILNAKLDGYERILSKQKYLAGDELTLADLWHLPYSDVAEIIAPQLLESHPKFNEWYQGLKARPSWVKVKDFIQQSMKA</sequence>
<dbReference type="EMBL" id="KN823232">
    <property type="protein sequence ID" value="KIO19254.1"/>
    <property type="molecule type" value="Genomic_DNA"/>
</dbReference>
<feature type="domain" description="GST C-terminal" evidence="6">
    <location>
        <begin position="91"/>
        <end position="218"/>
    </location>
</feature>
<accession>A0A0C3Q734</accession>
<evidence type="ECO:0000256" key="2">
    <source>
        <dbReference type="ARBA" id="ARBA00022679"/>
    </source>
</evidence>
<keyword evidence="2" id="KW-0808">Transferase</keyword>
<evidence type="ECO:0000259" key="6">
    <source>
        <dbReference type="PROSITE" id="PS50405"/>
    </source>
</evidence>
<dbReference type="HOGENOM" id="CLU_011226_5_1_1"/>
<keyword evidence="8" id="KW-1185">Reference proteome</keyword>
<proteinExistence type="inferred from homology"/>
<dbReference type="InterPro" id="IPR036249">
    <property type="entry name" value="Thioredoxin-like_sf"/>
</dbReference>
<dbReference type="EC" id="2.5.1.18" evidence="1"/>
<dbReference type="InterPro" id="IPR010987">
    <property type="entry name" value="Glutathione-S-Trfase_C-like"/>
</dbReference>
<dbReference type="AlphaFoldDB" id="A0A0C3Q734"/>
<gene>
    <name evidence="7" type="ORF">M407DRAFT_31108</name>
</gene>
<dbReference type="STRING" id="1051891.A0A0C3Q734"/>
<dbReference type="FunFam" id="3.40.30.10:FF:000016">
    <property type="entry name" value="Glutathione S-transferase F2"/>
    <property type="match status" value="1"/>
</dbReference>
<dbReference type="SFLD" id="SFLDS00019">
    <property type="entry name" value="Glutathione_Transferase_(cytos"/>
    <property type="match status" value="1"/>
</dbReference>
<dbReference type="GO" id="GO:0006749">
    <property type="term" value="P:glutathione metabolic process"/>
    <property type="evidence" value="ECO:0007669"/>
    <property type="project" value="TreeGrafter"/>
</dbReference>
<dbReference type="Pfam" id="PF02798">
    <property type="entry name" value="GST_N"/>
    <property type="match status" value="1"/>
</dbReference>
<dbReference type="SFLD" id="SFLDG00358">
    <property type="entry name" value="Main_(cytGST)"/>
    <property type="match status" value="1"/>
</dbReference>
<dbReference type="PANTHER" id="PTHR43900:SF3">
    <property type="entry name" value="GLUTATHIONE S-TRANSFERASE RHO"/>
    <property type="match status" value="1"/>
</dbReference>
<dbReference type="Gene3D" id="1.20.1050.10">
    <property type="match status" value="1"/>
</dbReference>
<dbReference type="Proteomes" id="UP000054248">
    <property type="component" value="Unassembled WGS sequence"/>
</dbReference>
<evidence type="ECO:0000256" key="3">
    <source>
        <dbReference type="ARBA" id="ARBA00047960"/>
    </source>
</evidence>
<dbReference type="SUPFAM" id="SSF47616">
    <property type="entry name" value="GST C-terminal domain-like"/>
    <property type="match status" value="1"/>
</dbReference>
<dbReference type="InterPro" id="IPR040079">
    <property type="entry name" value="Glutathione_S-Trfase"/>
</dbReference>
<dbReference type="Gene3D" id="3.40.30.10">
    <property type="entry name" value="Glutaredoxin"/>
    <property type="match status" value="1"/>
</dbReference>
<dbReference type="GO" id="GO:0004364">
    <property type="term" value="F:glutathione transferase activity"/>
    <property type="evidence" value="ECO:0007669"/>
    <property type="project" value="UniProtKB-EC"/>
</dbReference>
<dbReference type="Pfam" id="PF00043">
    <property type="entry name" value="GST_C"/>
    <property type="match status" value="1"/>
</dbReference>
<reference evidence="7 8" key="1">
    <citation type="submission" date="2014-04" db="EMBL/GenBank/DDBJ databases">
        <authorList>
            <consortium name="DOE Joint Genome Institute"/>
            <person name="Kuo A."/>
            <person name="Girlanda M."/>
            <person name="Perotto S."/>
            <person name="Kohler A."/>
            <person name="Nagy L.G."/>
            <person name="Floudas D."/>
            <person name="Copeland A."/>
            <person name="Barry K.W."/>
            <person name="Cichocki N."/>
            <person name="Veneault-Fourrey C."/>
            <person name="LaButti K."/>
            <person name="Lindquist E.A."/>
            <person name="Lipzen A."/>
            <person name="Lundell T."/>
            <person name="Morin E."/>
            <person name="Murat C."/>
            <person name="Sun H."/>
            <person name="Tunlid A."/>
            <person name="Henrissat B."/>
            <person name="Grigoriev I.V."/>
            <person name="Hibbett D.S."/>
            <person name="Martin F."/>
            <person name="Nordberg H.P."/>
            <person name="Cantor M.N."/>
            <person name="Hua S.X."/>
        </authorList>
    </citation>
    <scope>NUCLEOTIDE SEQUENCE [LARGE SCALE GENOMIC DNA]</scope>
    <source>
        <strain evidence="7 8">MUT 4182</strain>
    </source>
</reference>
<feature type="domain" description="GST N-terminal" evidence="5">
    <location>
        <begin position="1"/>
        <end position="82"/>
    </location>
</feature>
<evidence type="ECO:0000259" key="5">
    <source>
        <dbReference type="PROSITE" id="PS50404"/>
    </source>
</evidence>
<dbReference type="OrthoDB" id="249703at2759"/>
<protein>
    <recommendedName>
        <fullName evidence="1">glutathione transferase</fullName>
        <ecNumber evidence="1">2.5.1.18</ecNumber>
    </recommendedName>
</protein>
<dbReference type="GO" id="GO:0005737">
    <property type="term" value="C:cytoplasm"/>
    <property type="evidence" value="ECO:0007669"/>
    <property type="project" value="TreeGrafter"/>
</dbReference>
<evidence type="ECO:0000256" key="1">
    <source>
        <dbReference type="ARBA" id="ARBA00012452"/>
    </source>
</evidence>
<dbReference type="InterPro" id="IPR004046">
    <property type="entry name" value="GST_C"/>
</dbReference>
<dbReference type="PROSITE" id="PS50405">
    <property type="entry name" value="GST_CTER"/>
    <property type="match status" value="1"/>
</dbReference>
<dbReference type="GO" id="GO:0043295">
    <property type="term" value="F:glutathione binding"/>
    <property type="evidence" value="ECO:0007669"/>
    <property type="project" value="TreeGrafter"/>
</dbReference>
<evidence type="ECO:0000313" key="7">
    <source>
        <dbReference type="EMBL" id="KIO19254.1"/>
    </source>
</evidence>
<evidence type="ECO:0000256" key="4">
    <source>
        <dbReference type="RuleBase" id="RU003494"/>
    </source>
</evidence>
<dbReference type="InterPro" id="IPR004045">
    <property type="entry name" value="Glutathione_S-Trfase_N"/>
</dbReference>
<dbReference type="SFLD" id="SFLDG01154">
    <property type="entry name" value="Main.5:_Phi-like"/>
    <property type="match status" value="1"/>
</dbReference>
<reference evidence="8" key="2">
    <citation type="submission" date="2015-01" db="EMBL/GenBank/DDBJ databases">
        <title>Evolutionary Origins and Diversification of the Mycorrhizal Mutualists.</title>
        <authorList>
            <consortium name="DOE Joint Genome Institute"/>
            <consortium name="Mycorrhizal Genomics Consortium"/>
            <person name="Kohler A."/>
            <person name="Kuo A."/>
            <person name="Nagy L.G."/>
            <person name="Floudas D."/>
            <person name="Copeland A."/>
            <person name="Barry K.W."/>
            <person name="Cichocki N."/>
            <person name="Veneault-Fourrey C."/>
            <person name="LaButti K."/>
            <person name="Lindquist E.A."/>
            <person name="Lipzen A."/>
            <person name="Lundell T."/>
            <person name="Morin E."/>
            <person name="Murat C."/>
            <person name="Riley R."/>
            <person name="Ohm R."/>
            <person name="Sun H."/>
            <person name="Tunlid A."/>
            <person name="Henrissat B."/>
            <person name="Grigoriev I.V."/>
            <person name="Hibbett D.S."/>
            <person name="Martin F."/>
        </authorList>
    </citation>
    <scope>NUCLEOTIDE SEQUENCE [LARGE SCALE GENOMIC DNA]</scope>
    <source>
        <strain evidence="8">MUT 4182</strain>
    </source>
</reference>
<comment type="similarity">
    <text evidence="4">Belongs to the GST superfamily.</text>
</comment>
<name>A0A0C3Q734_9AGAM</name>
<organism evidence="7 8">
    <name type="scientific">Tulasnella calospora MUT 4182</name>
    <dbReference type="NCBI Taxonomy" id="1051891"/>
    <lineage>
        <taxon>Eukaryota</taxon>
        <taxon>Fungi</taxon>
        <taxon>Dikarya</taxon>
        <taxon>Basidiomycota</taxon>
        <taxon>Agaricomycotina</taxon>
        <taxon>Agaricomycetes</taxon>
        <taxon>Cantharellales</taxon>
        <taxon>Tulasnellaceae</taxon>
        <taxon>Tulasnella</taxon>
    </lineage>
</organism>
<comment type="catalytic activity">
    <reaction evidence="3">
        <text>RX + glutathione = an S-substituted glutathione + a halide anion + H(+)</text>
        <dbReference type="Rhea" id="RHEA:16437"/>
        <dbReference type="ChEBI" id="CHEBI:15378"/>
        <dbReference type="ChEBI" id="CHEBI:16042"/>
        <dbReference type="ChEBI" id="CHEBI:17792"/>
        <dbReference type="ChEBI" id="CHEBI:57925"/>
        <dbReference type="ChEBI" id="CHEBI:90779"/>
        <dbReference type="EC" id="2.5.1.18"/>
    </reaction>
</comment>
<evidence type="ECO:0000313" key="8">
    <source>
        <dbReference type="Proteomes" id="UP000054248"/>
    </source>
</evidence>